<dbReference type="EMBL" id="JAKEKT020000048">
    <property type="protein sequence ID" value="KAL1640560.1"/>
    <property type="molecule type" value="Genomic_DNA"/>
</dbReference>
<proteinExistence type="predicted"/>
<sequence>MKRMVGDMQKRKAMPSMVTMQAQNLDEMPTDVGLMPATLGAIEPGELALHFTSSEDVKVEEIVLELGSRGLI</sequence>
<name>A0ABR3TLY4_9PEZI</name>
<evidence type="ECO:0000313" key="1">
    <source>
        <dbReference type="EMBL" id="KAL1640560.1"/>
    </source>
</evidence>
<accession>A0ABR3TLY4</accession>
<gene>
    <name evidence="1" type="ORF">SLS58_006755</name>
</gene>
<dbReference type="Proteomes" id="UP001521184">
    <property type="component" value="Unassembled WGS sequence"/>
</dbReference>
<organism evidence="1 2">
    <name type="scientific">Diplodia intermedia</name>
    <dbReference type="NCBI Taxonomy" id="856260"/>
    <lineage>
        <taxon>Eukaryota</taxon>
        <taxon>Fungi</taxon>
        <taxon>Dikarya</taxon>
        <taxon>Ascomycota</taxon>
        <taxon>Pezizomycotina</taxon>
        <taxon>Dothideomycetes</taxon>
        <taxon>Dothideomycetes incertae sedis</taxon>
        <taxon>Botryosphaeriales</taxon>
        <taxon>Botryosphaeriaceae</taxon>
        <taxon>Diplodia</taxon>
    </lineage>
</organism>
<comment type="caution">
    <text evidence="1">The sequence shown here is derived from an EMBL/GenBank/DDBJ whole genome shotgun (WGS) entry which is preliminary data.</text>
</comment>
<keyword evidence="2" id="KW-1185">Reference proteome</keyword>
<protein>
    <submittedName>
        <fullName evidence="1">Uncharacterized protein</fullName>
    </submittedName>
</protein>
<evidence type="ECO:0000313" key="2">
    <source>
        <dbReference type="Proteomes" id="UP001521184"/>
    </source>
</evidence>
<reference evidence="1 2" key="1">
    <citation type="journal article" date="2023" name="Plant Dis.">
        <title>First Report of Diplodia intermedia Causing Canker and Dieback Diseases on Apple Trees in Canada.</title>
        <authorList>
            <person name="Ellouze W."/>
            <person name="Ilyukhin E."/>
            <person name="Sulman M."/>
            <person name="Ali S."/>
        </authorList>
    </citation>
    <scope>NUCLEOTIDE SEQUENCE [LARGE SCALE GENOMIC DNA]</scope>
    <source>
        <strain evidence="1 2">M45-28</strain>
    </source>
</reference>